<dbReference type="RefSeq" id="WP_132012362.1">
    <property type="nucleotide sequence ID" value="NZ_SLUN01000001.1"/>
</dbReference>
<evidence type="ECO:0000259" key="3">
    <source>
        <dbReference type="Pfam" id="PF00465"/>
    </source>
</evidence>
<organism evidence="5 6">
    <name type="scientific">Hydrogenispora ethanolica</name>
    <dbReference type="NCBI Taxonomy" id="1082276"/>
    <lineage>
        <taxon>Bacteria</taxon>
        <taxon>Bacillati</taxon>
        <taxon>Bacillota</taxon>
        <taxon>Hydrogenispora</taxon>
    </lineage>
</organism>
<dbReference type="GO" id="GO:0046872">
    <property type="term" value="F:metal ion binding"/>
    <property type="evidence" value="ECO:0007669"/>
    <property type="project" value="InterPro"/>
</dbReference>
<protein>
    <submittedName>
        <fullName evidence="5">Alcohol dehydrogenase</fullName>
    </submittedName>
</protein>
<dbReference type="InterPro" id="IPR001670">
    <property type="entry name" value="ADH_Fe/GldA"/>
</dbReference>
<dbReference type="OrthoDB" id="9815791at2"/>
<dbReference type="GO" id="GO:0004022">
    <property type="term" value="F:alcohol dehydrogenase (NAD+) activity"/>
    <property type="evidence" value="ECO:0007669"/>
    <property type="project" value="TreeGrafter"/>
</dbReference>
<dbReference type="Gene3D" id="3.40.50.1970">
    <property type="match status" value="1"/>
</dbReference>
<proteinExistence type="inferred from homology"/>
<evidence type="ECO:0000256" key="1">
    <source>
        <dbReference type="ARBA" id="ARBA00007358"/>
    </source>
</evidence>
<dbReference type="InterPro" id="IPR039697">
    <property type="entry name" value="Alcohol_dehydrogenase_Fe"/>
</dbReference>
<evidence type="ECO:0000313" key="5">
    <source>
        <dbReference type="EMBL" id="TCL76977.1"/>
    </source>
</evidence>
<comment type="caution">
    <text evidence="5">The sequence shown here is derived from an EMBL/GenBank/DDBJ whole genome shotgun (WGS) entry which is preliminary data.</text>
</comment>
<sequence length="426" mass="45647">MELRARAAQLLKEFKGDDYRFGLHILEQVGELAAGFGKTALVIANQRFLKPVADRVVASLEQHHVTLAGGKIVPDAGPNCPREDVYRIESYILHYRPDCLIVLGGGSSIDAAKAANVLASLGEFSPEIDSYFGTGLVSEALRRTGKRLYPLIAVETAASSGAHLTKYSNVTDPVAGQKKLIVDPAIIPAKAVFDYAVTETMPVGLTIDGALDGIAHCLEVFFGAAPEKFDAIQEVACLGIELVVRYAKRVMENPHDLEAREALGLATDLGGYAIMIGGTNGAHLTSFSLVDIASHGRACGIMNPYYAVFFAPVVERQLRLVGGIFQRAGFIAAALDSLHGRELGIAVAEGMVAFSRSIQSPTRLSELPGFSDEHIRRALAAAKDPQLEMKLKNMPVALDATLVDEYMEPILTAAKSGDFSLIKNLA</sequence>
<dbReference type="PANTHER" id="PTHR11496">
    <property type="entry name" value="ALCOHOL DEHYDROGENASE"/>
    <property type="match status" value="1"/>
</dbReference>
<name>A0A4V2QGS7_HYDET</name>
<feature type="domain" description="Fe-containing alcohol dehydrogenase-like C-terminal" evidence="4">
    <location>
        <begin position="206"/>
        <end position="383"/>
    </location>
</feature>
<dbReference type="Gene3D" id="1.20.1090.10">
    <property type="entry name" value="Dehydroquinate synthase-like - alpha domain"/>
    <property type="match status" value="1"/>
</dbReference>
<dbReference type="CDD" id="cd08551">
    <property type="entry name" value="Fe-ADH"/>
    <property type="match status" value="1"/>
</dbReference>
<evidence type="ECO:0000313" key="6">
    <source>
        <dbReference type="Proteomes" id="UP000295008"/>
    </source>
</evidence>
<dbReference type="SUPFAM" id="SSF56796">
    <property type="entry name" value="Dehydroquinate synthase-like"/>
    <property type="match status" value="1"/>
</dbReference>
<reference evidence="5 6" key="1">
    <citation type="submission" date="2019-03" db="EMBL/GenBank/DDBJ databases">
        <title>Genomic Encyclopedia of Type Strains, Phase IV (KMG-IV): sequencing the most valuable type-strain genomes for metagenomic binning, comparative biology and taxonomic classification.</title>
        <authorList>
            <person name="Goeker M."/>
        </authorList>
    </citation>
    <scope>NUCLEOTIDE SEQUENCE [LARGE SCALE GENOMIC DNA]</scope>
    <source>
        <strain evidence="5 6">LX-B</strain>
    </source>
</reference>
<feature type="domain" description="Alcohol dehydrogenase iron-type/glycerol dehydrogenase GldA" evidence="3">
    <location>
        <begin position="19"/>
        <end position="194"/>
    </location>
</feature>
<evidence type="ECO:0000259" key="4">
    <source>
        <dbReference type="Pfam" id="PF25137"/>
    </source>
</evidence>
<accession>A0A4V2QGS7</accession>
<dbReference type="EMBL" id="SLUN01000001">
    <property type="protein sequence ID" value="TCL76977.1"/>
    <property type="molecule type" value="Genomic_DNA"/>
</dbReference>
<comment type="similarity">
    <text evidence="1">Belongs to the iron-containing alcohol dehydrogenase family.</text>
</comment>
<dbReference type="PANTHER" id="PTHR11496:SF102">
    <property type="entry name" value="ALCOHOL DEHYDROGENASE 4"/>
    <property type="match status" value="1"/>
</dbReference>
<dbReference type="Pfam" id="PF25137">
    <property type="entry name" value="ADH_Fe_C"/>
    <property type="match status" value="1"/>
</dbReference>
<dbReference type="Pfam" id="PF00465">
    <property type="entry name" value="Fe-ADH"/>
    <property type="match status" value="1"/>
</dbReference>
<keyword evidence="6" id="KW-1185">Reference proteome</keyword>
<gene>
    <name evidence="5" type="ORF">EDC14_1001262</name>
</gene>
<evidence type="ECO:0000256" key="2">
    <source>
        <dbReference type="ARBA" id="ARBA00023002"/>
    </source>
</evidence>
<dbReference type="InterPro" id="IPR056798">
    <property type="entry name" value="ADH_Fe_C"/>
</dbReference>
<dbReference type="Proteomes" id="UP000295008">
    <property type="component" value="Unassembled WGS sequence"/>
</dbReference>
<dbReference type="AlphaFoldDB" id="A0A4V2QGS7"/>
<keyword evidence="2" id="KW-0560">Oxidoreductase</keyword>